<evidence type="ECO:0000313" key="4">
    <source>
        <dbReference type="Proteomes" id="UP000036834"/>
    </source>
</evidence>
<keyword evidence="1" id="KW-0472">Membrane</keyword>
<sequence>MEWFLNFINSSWVTSIITGFLVFYVTDLYKRIKGKKSYFQQVSLANKEIFNSIKYSIPEDNLPSIQILKAIHIATAKRYNVKFEDVDSLHAIIDYLIKEIMDSNFLSHENKLDYCQRLLDMQMELNLLEHEETVVEKVYATYKDSDSSTLATSFAPVIGFISFILVFILSSYSITEIIGTFFSTNIVYIILVMTALMTSIFFKLSIDSRIAKKALKNKNSSVE</sequence>
<protein>
    <submittedName>
        <fullName evidence="3">Uncharacterized protein</fullName>
    </submittedName>
</protein>
<keyword evidence="1" id="KW-1133">Transmembrane helix</keyword>
<reference evidence="4" key="1">
    <citation type="submission" date="2015-07" db="EMBL/GenBank/DDBJ databases">
        <title>Genome sequencing project for genomic taxonomy and phylogenomics of Bacillus-like bacteria.</title>
        <authorList>
            <person name="Liu B."/>
            <person name="Wang J."/>
            <person name="Zhu Y."/>
            <person name="Liu G."/>
            <person name="Chen Q."/>
            <person name="Chen Z."/>
            <person name="Lan J."/>
            <person name="Che J."/>
            <person name="Ge C."/>
            <person name="Shi H."/>
            <person name="Pan Z."/>
            <person name="Liu X."/>
        </authorList>
    </citation>
    <scope>NUCLEOTIDE SEQUENCE [LARGE SCALE GENOMIC DNA]</scope>
    <source>
        <strain evidence="4">DSM 9887</strain>
    </source>
</reference>
<keyword evidence="5" id="KW-1185">Reference proteome</keyword>
<gene>
    <name evidence="3" type="ORF">ADS79_27855</name>
    <name evidence="2" type="ORF">BRE01_68370</name>
</gene>
<reference evidence="3" key="2">
    <citation type="submission" date="2015-07" db="EMBL/GenBank/DDBJ databases">
        <title>MeaNS - Measles Nucleotide Surveillance Program.</title>
        <authorList>
            <person name="Tran T."/>
            <person name="Druce J."/>
        </authorList>
    </citation>
    <scope>NUCLEOTIDE SEQUENCE</scope>
    <source>
        <strain evidence="3">DSM 9887</strain>
    </source>
</reference>
<dbReference type="STRING" id="54915.ADS79_27855"/>
<evidence type="ECO:0000313" key="2">
    <source>
        <dbReference type="EMBL" id="GED73135.1"/>
    </source>
</evidence>
<name>A0A0K9YLQ8_9BACL</name>
<evidence type="ECO:0000313" key="3">
    <source>
        <dbReference type="EMBL" id="KNB69668.1"/>
    </source>
</evidence>
<keyword evidence="1" id="KW-0812">Transmembrane</keyword>
<evidence type="ECO:0000313" key="5">
    <source>
        <dbReference type="Proteomes" id="UP000319578"/>
    </source>
</evidence>
<dbReference type="RefSeq" id="WP_049741698.1">
    <property type="nucleotide sequence ID" value="NZ_BJON01000049.1"/>
</dbReference>
<evidence type="ECO:0000256" key="1">
    <source>
        <dbReference type="SAM" id="Phobius"/>
    </source>
</evidence>
<dbReference type="EMBL" id="LGIQ01000011">
    <property type="protein sequence ID" value="KNB69668.1"/>
    <property type="molecule type" value="Genomic_DNA"/>
</dbReference>
<dbReference type="EMBL" id="BJON01000049">
    <property type="protein sequence ID" value="GED73135.1"/>
    <property type="molecule type" value="Genomic_DNA"/>
</dbReference>
<accession>A0A0K9YLQ8</accession>
<feature type="transmembrane region" description="Helical" evidence="1">
    <location>
        <begin position="12"/>
        <end position="29"/>
    </location>
</feature>
<dbReference type="AlphaFoldDB" id="A0A0K9YLQ8"/>
<dbReference type="Proteomes" id="UP000036834">
    <property type="component" value="Unassembled WGS sequence"/>
</dbReference>
<dbReference type="PATRIC" id="fig|54915.3.peg.4766"/>
<proteinExistence type="predicted"/>
<reference evidence="2 5" key="3">
    <citation type="submission" date="2019-06" db="EMBL/GenBank/DDBJ databases">
        <title>Whole genome shotgun sequence of Brevibacillus reuszeri NBRC 15719.</title>
        <authorList>
            <person name="Hosoyama A."/>
            <person name="Uohara A."/>
            <person name="Ohji S."/>
            <person name="Ichikawa N."/>
        </authorList>
    </citation>
    <scope>NUCLEOTIDE SEQUENCE [LARGE SCALE GENOMIC DNA]</scope>
    <source>
        <strain evidence="2 5">NBRC 15719</strain>
    </source>
</reference>
<feature type="transmembrane region" description="Helical" evidence="1">
    <location>
        <begin position="186"/>
        <end position="206"/>
    </location>
</feature>
<organism evidence="3 4">
    <name type="scientific">Brevibacillus reuszeri</name>
    <dbReference type="NCBI Taxonomy" id="54915"/>
    <lineage>
        <taxon>Bacteria</taxon>
        <taxon>Bacillati</taxon>
        <taxon>Bacillota</taxon>
        <taxon>Bacilli</taxon>
        <taxon>Bacillales</taxon>
        <taxon>Paenibacillaceae</taxon>
        <taxon>Brevibacillus</taxon>
    </lineage>
</organism>
<dbReference type="OrthoDB" id="3036078at2"/>
<comment type="caution">
    <text evidence="3">The sequence shown here is derived from an EMBL/GenBank/DDBJ whole genome shotgun (WGS) entry which is preliminary data.</text>
</comment>
<dbReference type="Proteomes" id="UP000319578">
    <property type="component" value="Unassembled WGS sequence"/>
</dbReference>
<feature type="transmembrane region" description="Helical" evidence="1">
    <location>
        <begin position="153"/>
        <end position="174"/>
    </location>
</feature>